<keyword evidence="7" id="KW-1185">Reference proteome</keyword>
<sequence>MRRWFLLLGTLGLIIGLLLVNGAVTSRLGVPDAPVTGTAAPPERHIVLAFDGGPDPAFTPGILGVLAEHDVPAVFFMTGARIARYPGIVRDVRAAGHEIGIDTATTRYALAGAANVSSTLLRATGTTREARDGDPAATLTDIRRAVMPPGGEGAVVRFAGGERTAAALDAVIPELKRAGYTITMLRGAPANPPPDGAERALGLALVGLVQAGWTVASWFTVALLLLGALLLARCALSLVRRRTGPGAGYDRRVTVVVPVHNAAERITDVLGSLGPADVIVVDDGSTDRTAELAEAYPGVTVLRQRHAGRAAALNTGIAHATTDVIVLTDGETIFRPGTVPALIGPFADPAVGAVAADTGAGARQRAYDALRCLPTVPAAAGAYRREALRQVDGLSDDTLAEDTDLTVAVVRAGWRVVGAPDARIPARPRPYTALYGDMQAMWKHRRVLVESGPGGRYGRRALLALLLFHTLLPLLAPLIDLYLIYGLLFDDPVRTAAIWLGALALQLLGGSWTEVVRRPLTYPMLVAASRHGRRAPRRSRGLEALMGARLPTGSAATTARPGA</sequence>
<evidence type="ECO:0000256" key="1">
    <source>
        <dbReference type="ARBA" id="ARBA00006739"/>
    </source>
</evidence>
<dbReference type="PROSITE" id="PS51677">
    <property type="entry name" value="NODB"/>
    <property type="match status" value="1"/>
</dbReference>
<dbReference type="GO" id="GO:0016810">
    <property type="term" value="F:hydrolase activity, acting on carbon-nitrogen (but not peptide) bonds"/>
    <property type="evidence" value="ECO:0007669"/>
    <property type="project" value="InterPro"/>
</dbReference>
<feature type="transmembrane region" description="Helical" evidence="4">
    <location>
        <begin position="496"/>
        <end position="515"/>
    </location>
</feature>
<keyword evidence="3" id="KW-0808">Transferase</keyword>
<dbReference type="PANTHER" id="PTHR43630:SF1">
    <property type="entry name" value="POLY-BETA-1,6-N-ACETYL-D-GLUCOSAMINE SYNTHASE"/>
    <property type="match status" value="1"/>
</dbReference>
<dbReference type="RefSeq" id="WP_307240968.1">
    <property type="nucleotide sequence ID" value="NZ_JAUSUZ010000001.1"/>
</dbReference>
<dbReference type="PANTHER" id="PTHR43630">
    <property type="entry name" value="POLY-BETA-1,6-N-ACETYL-D-GLUCOSAMINE SYNTHASE"/>
    <property type="match status" value="1"/>
</dbReference>
<dbReference type="SUPFAM" id="SSF88713">
    <property type="entry name" value="Glycoside hydrolase/deacetylase"/>
    <property type="match status" value="1"/>
</dbReference>
<accession>A0AAE3VZH9</accession>
<feature type="transmembrane region" description="Helical" evidence="4">
    <location>
        <begin position="461"/>
        <end position="484"/>
    </location>
</feature>
<dbReference type="SUPFAM" id="SSF53448">
    <property type="entry name" value="Nucleotide-diphospho-sugar transferases"/>
    <property type="match status" value="1"/>
</dbReference>
<evidence type="ECO:0000256" key="2">
    <source>
        <dbReference type="ARBA" id="ARBA00022676"/>
    </source>
</evidence>
<feature type="transmembrane region" description="Helical" evidence="4">
    <location>
        <begin position="211"/>
        <end position="232"/>
    </location>
</feature>
<organism evidence="6 7">
    <name type="scientific">Catenuloplanes indicus</name>
    <dbReference type="NCBI Taxonomy" id="137267"/>
    <lineage>
        <taxon>Bacteria</taxon>
        <taxon>Bacillati</taxon>
        <taxon>Actinomycetota</taxon>
        <taxon>Actinomycetes</taxon>
        <taxon>Micromonosporales</taxon>
        <taxon>Micromonosporaceae</taxon>
        <taxon>Catenuloplanes</taxon>
    </lineage>
</organism>
<dbReference type="InterPro" id="IPR029044">
    <property type="entry name" value="Nucleotide-diphossugar_trans"/>
</dbReference>
<keyword evidence="4" id="KW-0812">Transmembrane</keyword>
<dbReference type="Pfam" id="PF00535">
    <property type="entry name" value="Glycos_transf_2"/>
    <property type="match status" value="1"/>
</dbReference>
<evidence type="ECO:0000313" key="6">
    <source>
        <dbReference type="EMBL" id="MDQ0367123.1"/>
    </source>
</evidence>
<name>A0AAE3VZH9_9ACTN</name>
<dbReference type="InterPro" id="IPR011330">
    <property type="entry name" value="Glyco_hydro/deAcase_b/a-brl"/>
</dbReference>
<dbReference type="Gene3D" id="3.90.550.10">
    <property type="entry name" value="Spore Coat Polysaccharide Biosynthesis Protein SpsA, Chain A"/>
    <property type="match status" value="1"/>
</dbReference>
<dbReference type="InterPro" id="IPR002509">
    <property type="entry name" value="NODB_dom"/>
</dbReference>
<dbReference type="EMBL" id="JAUSUZ010000001">
    <property type="protein sequence ID" value="MDQ0367123.1"/>
    <property type="molecule type" value="Genomic_DNA"/>
</dbReference>
<dbReference type="InterPro" id="IPR001173">
    <property type="entry name" value="Glyco_trans_2-like"/>
</dbReference>
<keyword evidence="2" id="KW-0328">Glycosyltransferase</keyword>
<gene>
    <name evidence="6" type="ORF">J2S42_003792</name>
</gene>
<dbReference type="Proteomes" id="UP001240236">
    <property type="component" value="Unassembled WGS sequence"/>
</dbReference>
<dbReference type="AlphaFoldDB" id="A0AAE3VZH9"/>
<protein>
    <recommendedName>
        <fullName evidence="5">NodB homology domain-containing protein</fullName>
    </recommendedName>
</protein>
<evidence type="ECO:0000256" key="3">
    <source>
        <dbReference type="ARBA" id="ARBA00022679"/>
    </source>
</evidence>
<dbReference type="Gene3D" id="3.20.20.370">
    <property type="entry name" value="Glycoside hydrolase/deacetylase"/>
    <property type="match status" value="1"/>
</dbReference>
<evidence type="ECO:0000256" key="4">
    <source>
        <dbReference type="SAM" id="Phobius"/>
    </source>
</evidence>
<feature type="domain" description="NodB homology" evidence="5">
    <location>
        <begin position="44"/>
        <end position="312"/>
    </location>
</feature>
<proteinExistence type="inferred from homology"/>
<comment type="caution">
    <text evidence="6">The sequence shown here is derived from an EMBL/GenBank/DDBJ whole genome shotgun (WGS) entry which is preliminary data.</text>
</comment>
<dbReference type="GO" id="GO:0005975">
    <property type="term" value="P:carbohydrate metabolic process"/>
    <property type="evidence" value="ECO:0007669"/>
    <property type="project" value="InterPro"/>
</dbReference>
<keyword evidence="4" id="KW-1133">Transmembrane helix</keyword>
<evidence type="ECO:0000259" key="5">
    <source>
        <dbReference type="PROSITE" id="PS51677"/>
    </source>
</evidence>
<comment type="similarity">
    <text evidence="1">Belongs to the glycosyltransferase 2 family.</text>
</comment>
<dbReference type="GO" id="GO:0016757">
    <property type="term" value="F:glycosyltransferase activity"/>
    <property type="evidence" value="ECO:0007669"/>
    <property type="project" value="UniProtKB-KW"/>
</dbReference>
<reference evidence="6 7" key="1">
    <citation type="submission" date="2023-07" db="EMBL/GenBank/DDBJ databases">
        <title>Sequencing the genomes of 1000 actinobacteria strains.</title>
        <authorList>
            <person name="Klenk H.-P."/>
        </authorList>
    </citation>
    <scope>NUCLEOTIDE SEQUENCE [LARGE SCALE GENOMIC DNA]</scope>
    <source>
        <strain evidence="6 7">DSM 44709</strain>
    </source>
</reference>
<evidence type="ECO:0000313" key="7">
    <source>
        <dbReference type="Proteomes" id="UP001240236"/>
    </source>
</evidence>
<dbReference type="Pfam" id="PF01522">
    <property type="entry name" value="Polysacc_deac_1"/>
    <property type="match status" value="1"/>
</dbReference>
<keyword evidence="4" id="KW-0472">Membrane</keyword>